<dbReference type="AlphaFoldDB" id="A0A6V8L3P4"/>
<sequence length="270" mass="29658">MTGGPGTNQKPATAARIYDYYLGGIHNFTADQEAAKAILAKAPSIVAIARANRAFLGRAIRYLADSGVRQYLDIGSGIPTEGNVHEVAQQVVPDARVVYVDIDPVAVAESQELLEGNPYATAVRGDLREPEKIIEHPQVRKVLDFTQPVAVLLVGVLYFVPDDAEAYPAMERLLAPCVPGSHVVISHGTVDGEPVDERQLQSTTDIWRRQTATPLSVRSRAQIERFFGGFELIEPGLAWLPEWRPEPTDPADFRDEPWRSRMLAGVGRLP</sequence>
<reference evidence="1 2" key="2">
    <citation type="submission" date="2020-03" db="EMBL/GenBank/DDBJ databases">
        <authorList>
            <person name="Ichikawa N."/>
            <person name="Kimura A."/>
            <person name="Kitahashi Y."/>
            <person name="Uohara A."/>
        </authorList>
    </citation>
    <scope>NUCLEOTIDE SEQUENCE [LARGE SCALE GENOMIC DNA]</scope>
    <source>
        <strain evidence="1 2">NBRC 108638</strain>
    </source>
</reference>
<proteinExistence type="predicted"/>
<dbReference type="PIRSF" id="PIRSF017393">
    <property type="entry name" value="MTase_SAV2177"/>
    <property type="match status" value="1"/>
</dbReference>
<evidence type="ECO:0008006" key="3">
    <source>
        <dbReference type="Google" id="ProtNLM"/>
    </source>
</evidence>
<dbReference type="EMBL" id="BLPG01000001">
    <property type="protein sequence ID" value="GFJ88697.1"/>
    <property type="molecule type" value="Genomic_DNA"/>
</dbReference>
<name>A0A6V8L3P4_9ACTN</name>
<evidence type="ECO:0000313" key="2">
    <source>
        <dbReference type="Proteomes" id="UP000482960"/>
    </source>
</evidence>
<evidence type="ECO:0000313" key="1">
    <source>
        <dbReference type="EMBL" id="GFJ88697.1"/>
    </source>
</evidence>
<dbReference type="InterPro" id="IPR029063">
    <property type="entry name" value="SAM-dependent_MTases_sf"/>
</dbReference>
<dbReference type="Proteomes" id="UP000482960">
    <property type="component" value="Unassembled WGS sequence"/>
</dbReference>
<protein>
    <recommendedName>
        <fullName evidence="3">S-adenosyl methyltransferase</fullName>
    </recommendedName>
</protein>
<reference evidence="1 2" key="1">
    <citation type="submission" date="2020-03" db="EMBL/GenBank/DDBJ databases">
        <title>Whole genome shotgun sequence of Phytohabitans rumicis NBRC 108638.</title>
        <authorList>
            <person name="Komaki H."/>
            <person name="Tamura T."/>
        </authorList>
    </citation>
    <scope>NUCLEOTIDE SEQUENCE [LARGE SCALE GENOMIC DNA]</scope>
    <source>
        <strain evidence="1 2">NBRC 108638</strain>
    </source>
</reference>
<dbReference type="InterPro" id="IPR006764">
    <property type="entry name" value="SAM_dep_MeTrfase_SAV2177_type"/>
</dbReference>
<comment type="caution">
    <text evidence="1">The sequence shown here is derived from an EMBL/GenBank/DDBJ whole genome shotgun (WGS) entry which is preliminary data.</text>
</comment>
<keyword evidence="2" id="KW-1185">Reference proteome</keyword>
<accession>A0A6V8L3P4</accession>
<dbReference type="RefSeq" id="WP_173076156.1">
    <property type="nucleotide sequence ID" value="NZ_BAABJB010000054.1"/>
</dbReference>
<dbReference type="SUPFAM" id="SSF53335">
    <property type="entry name" value="S-adenosyl-L-methionine-dependent methyltransferases"/>
    <property type="match status" value="1"/>
</dbReference>
<organism evidence="1 2">
    <name type="scientific">Phytohabitans rumicis</name>
    <dbReference type="NCBI Taxonomy" id="1076125"/>
    <lineage>
        <taxon>Bacteria</taxon>
        <taxon>Bacillati</taxon>
        <taxon>Actinomycetota</taxon>
        <taxon>Actinomycetes</taxon>
        <taxon>Micromonosporales</taxon>
        <taxon>Micromonosporaceae</taxon>
    </lineage>
</organism>
<gene>
    <name evidence="1" type="ORF">Prum_023390</name>
</gene>
<dbReference type="Gene3D" id="3.40.50.150">
    <property type="entry name" value="Vaccinia Virus protein VP39"/>
    <property type="match status" value="1"/>
</dbReference>
<dbReference type="Pfam" id="PF04672">
    <property type="entry name" value="Methyltransf_19"/>
    <property type="match status" value="1"/>
</dbReference>